<name>A0A2H3D6S3_ARMGA</name>
<evidence type="ECO:0000313" key="2">
    <source>
        <dbReference type="EMBL" id="PBK90951.1"/>
    </source>
</evidence>
<keyword evidence="3" id="KW-1185">Reference proteome</keyword>
<keyword evidence="1" id="KW-0175">Coiled coil</keyword>
<sequence length="633" mass="72135">MALPSSSLPCTGCDCPNHFKITSLSHDISTHSIVDTHTMDDLAHLKRSNKAPSEGEEDALRRIMSSCQRQRKELDEEESSLRRLIMDLKLRISSSKQRIIDLQKEQLQVDAQIQEWKPLLNPIRSIPPEIWSRIFDDTVEFPAFPSASWTPDVRPGAMPRFRWNFHGVENPLWAIEGVCRKWKGMVLDSPQLWTSINIVITDSNFGPNAHRYVRRLGQQLSRSGKRPLSIIISCTDPTSMFDELPPQLIMMLYSFSDSIRDLRLYLPSRMLRTIPSLGLSLPSLQTLFILSTDAGIIHEPLELFPFCPQLRELEFVDVNNPTHCFSLPWEQVTDYRCWYYRNAGPDTSVHVSNLERMIHLRDCILQCGLPSPNPFTSRPINPSLRREYRLLDLRSDCDDGGQIALRQVMDRLTLPELLQLKVACPESSTDYVDEGAFAAIRRLIDRSPPPLTVLHFCGEGIAMEDLCHVICSLHTLEDFQLTGLNQDTITTEVVKAFMFHPTSGDINVPRLRTLHLSGVAKAGVCLLVDMIHSRWILKEGSSKPVSRLKSVKIDTDYGFLEEYSHMTNEAHDISGWIKEGLIGTVVSSNLLAQFYFAFGRIHRERLQLYLQLQSSHVLRRDNLNSGPPQSRDS</sequence>
<dbReference type="InParanoid" id="A0A2H3D6S3"/>
<dbReference type="InterPro" id="IPR032675">
    <property type="entry name" value="LRR_dom_sf"/>
</dbReference>
<feature type="coiled-coil region" evidence="1">
    <location>
        <begin position="57"/>
        <end position="105"/>
    </location>
</feature>
<gene>
    <name evidence="2" type="ORF">ARMGADRAFT_284096</name>
</gene>
<reference evidence="3" key="1">
    <citation type="journal article" date="2017" name="Nat. Ecol. Evol.">
        <title>Genome expansion and lineage-specific genetic innovations in the forest pathogenic fungi Armillaria.</title>
        <authorList>
            <person name="Sipos G."/>
            <person name="Prasanna A.N."/>
            <person name="Walter M.C."/>
            <person name="O'Connor E."/>
            <person name="Balint B."/>
            <person name="Krizsan K."/>
            <person name="Kiss B."/>
            <person name="Hess J."/>
            <person name="Varga T."/>
            <person name="Slot J."/>
            <person name="Riley R."/>
            <person name="Boka B."/>
            <person name="Rigling D."/>
            <person name="Barry K."/>
            <person name="Lee J."/>
            <person name="Mihaltcheva S."/>
            <person name="LaButti K."/>
            <person name="Lipzen A."/>
            <person name="Waldron R."/>
            <person name="Moloney N.M."/>
            <person name="Sperisen C."/>
            <person name="Kredics L."/>
            <person name="Vagvoelgyi C."/>
            <person name="Patrignani A."/>
            <person name="Fitzpatrick D."/>
            <person name="Nagy I."/>
            <person name="Doyle S."/>
            <person name="Anderson J.B."/>
            <person name="Grigoriev I.V."/>
            <person name="Gueldener U."/>
            <person name="Muensterkoetter M."/>
            <person name="Nagy L.G."/>
        </authorList>
    </citation>
    <scope>NUCLEOTIDE SEQUENCE [LARGE SCALE GENOMIC DNA]</scope>
    <source>
        <strain evidence="3">Ar21-2</strain>
    </source>
</reference>
<protein>
    <submittedName>
        <fullName evidence="2">Uncharacterized protein</fullName>
    </submittedName>
</protein>
<dbReference type="OMA" id="KVACPES"/>
<dbReference type="EMBL" id="KZ293663">
    <property type="protein sequence ID" value="PBK90951.1"/>
    <property type="molecule type" value="Genomic_DNA"/>
</dbReference>
<dbReference type="Proteomes" id="UP000217790">
    <property type="component" value="Unassembled WGS sequence"/>
</dbReference>
<evidence type="ECO:0000256" key="1">
    <source>
        <dbReference type="SAM" id="Coils"/>
    </source>
</evidence>
<dbReference type="OrthoDB" id="2269034at2759"/>
<evidence type="ECO:0000313" key="3">
    <source>
        <dbReference type="Proteomes" id="UP000217790"/>
    </source>
</evidence>
<organism evidence="2 3">
    <name type="scientific">Armillaria gallica</name>
    <name type="common">Bulbous honey fungus</name>
    <name type="synonym">Armillaria bulbosa</name>
    <dbReference type="NCBI Taxonomy" id="47427"/>
    <lineage>
        <taxon>Eukaryota</taxon>
        <taxon>Fungi</taxon>
        <taxon>Dikarya</taxon>
        <taxon>Basidiomycota</taxon>
        <taxon>Agaricomycotina</taxon>
        <taxon>Agaricomycetes</taxon>
        <taxon>Agaricomycetidae</taxon>
        <taxon>Agaricales</taxon>
        <taxon>Marasmiineae</taxon>
        <taxon>Physalacriaceae</taxon>
        <taxon>Armillaria</taxon>
    </lineage>
</organism>
<dbReference type="Gene3D" id="3.80.10.10">
    <property type="entry name" value="Ribonuclease Inhibitor"/>
    <property type="match status" value="1"/>
</dbReference>
<proteinExistence type="predicted"/>
<accession>A0A2H3D6S3</accession>
<dbReference type="AlphaFoldDB" id="A0A2H3D6S3"/>